<dbReference type="SUPFAM" id="SSF53335">
    <property type="entry name" value="S-adenosyl-L-methionine-dependent methyltransferases"/>
    <property type="match status" value="1"/>
</dbReference>
<gene>
    <name evidence="1" type="ORF">ACFOSH_31830</name>
</gene>
<keyword evidence="1" id="KW-0489">Methyltransferase</keyword>
<evidence type="ECO:0000313" key="2">
    <source>
        <dbReference type="Proteomes" id="UP001595645"/>
    </source>
</evidence>
<dbReference type="EMBL" id="JBHRWK010000059">
    <property type="protein sequence ID" value="MFC3454049.1"/>
    <property type="molecule type" value="Genomic_DNA"/>
</dbReference>
<organism evidence="1 2">
    <name type="scientific">Amycolatopsis speibonae</name>
    <dbReference type="NCBI Taxonomy" id="1450224"/>
    <lineage>
        <taxon>Bacteria</taxon>
        <taxon>Bacillati</taxon>
        <taxon>Actinomycetota</taxon>
        <taxon>Actinomycetes</taxon>
        <taxon>Pseudonocardiales</taxon>
        <taxon>Pseudonocardiaceae</taxon>
        <taxon>Amycolatopsis</taxon>
    </lineage>
</organism>
<reference evidence="2" key="1">
    <citation type="journal article" date="2019" name="Int. J. Syst. Evol. Microbiol.">
        <title>The Global Catalogue of Microorganisms (GCM) 10K type strain sequencing project: providing services to taxonomists for standard genome sequencing and annotation.</title>
        <authorList>
            <consortium name="The Broad Institute Genomics Platform"/>
            <consortium name="The Broad Institute Genome Sequencing Center for Infectious Disease"/>
            <person name="Wu L."/>
            <person name="Ma J."/>
        </authorList>
    </citation>
    <scope>NUCLEOTIDE SEQUENCE [LARGE SCALE GENOMIC DNA]</scope>
    <source>
        <strain evidence="2">CGMCC 4.7676</strain>
    </source>
</reference>
<proteinExistence type="predicted"/>
<dbReference type="Proteomes" id="UP001595645">
    <property type="component" value="Unassembled WGS sequence"/>
</dbReference>
<name>A0ABV7P7Z2_9PSEU</name>
<keyword evidence="1" id="KW-0808">Transferase</keyword>
<evidence type="ECO:0000313" key="1">
    <source>
        <dbReference type="EMBL" id="MFC3454049.1"/>
    </source>
</evidence>
<dbReference type="Gene3D" id="3.40.50.150">
    <property type="entry name" value="Vaccinia Virus protein VP39"/>
    <property type="match status" value="1"/>
</dbReference>
<dbReference type="GO" id="GO:0032259">
    <property type="term" value="P:methylation"/>
    <property type="evidence" value="ECO:0007669"/>
    <property type="project" value="UniProtKB-KW"/>
</dbReference>
<dbReference type="InterPro" id="IPR029063">
    <property type="entry name" value="SAM-dependent_MTases_sf"/>
</dbReference>
<comment type="caution">
    <text evidence="1">The sequence shown here is derived from an EMBL/GenBank/DDBJ whole genome shotgun (WGS) entry which is preliminary data.</text>
</comment>
<dbReference type="GO" id="GO:0008168">
    <property type="term" value="F:methyltransferase activity"/>
    <property type="evidence" value="ECO:0007669"/>
    <property type="project" value="UniProtKB-KW"/>
</dbReference>
<keyword evidence="2" id="KW-1185">Reference proteome</keyword>
<sequence>MSCGTCDAGEDSPIHGGDIELRRPRLLDLFCKAGGAGMGYHVAGFEVVGVDIEPQPNYPFEFHRADALEFLRTFGREFDAVHGSPPCQHYSPLGALSPHKTYPDLVHPTRLALRETGLPFVIENVMSAPLDKSRSVVLCADNMGLRTVRHRRFEYGGGLALTQPAHQPHRARTATSRRRERWAQGWHVSITGDVGVYVGPEAMGIDWMTGDELSEAIPPAFTRWIGERMLAHLDEGRVPAGFPFRNGEGAL</sequence>
<protein>
    <submittedName>
        <fullName evidence="1">DNA methylase</fullName>
    </submittedName>
</protein>
<accession>A0ABV7P7Z2</accession>
<dbReference type="RefSeq" id="WP_378243216.1">
    <property type="nucleotide sequence ID" value="NZ_JBHRWK010000059.1"/>
</dbReference>